<gene>
    <name evidence="3" type="ORF">CWC46_14150</name>
    <name evidence="4" type="ORF">Ser39006_014155</name>
</gene>
<evidence type="ECO:0000313" key="5">
    <source>
        <dbReference type="Proteomes" id="UP000017700"/>
    </source>
</evidence>
<reference evidence="3 6" key="3">
    <citation type="submission" date="2017-11" db="EMBL/GenBank/DDBJ databases">
        <title>Complete genome sequence of Serratia sp. ATCC 39006 LacA.</title>
        <authorList>
            <person name="Hampton H.G."/>
            <person name="Jackson S.A."/>
            <person name="Jauregui R."/>
            <person name="Poulter G.T.M."/>
            <person name="Salmond G.P.C."/>
            <person name="Fineran P.C."/>
        </authorList>
    </citation>
    <scope>NUCLEOTIDE SEQUENCE [LARGE SCALE GENOMIC DNA]</scope>
    <source>
        <strain evidence="3 6">ATCC 39006</strain>
    </source>
</reference>
<dbReference type="InterPro" id="IPR048494">
    <property type="entry name" value="Dit-like_N"/>
</dbReference>
<dbReference type="Proteomes" id="UP000233778">
    <property type="component" value="Chromosome"/>
</dbReference>
<protein>
    <recommendedName>
        <fullName evidence="2">Dit-like phage tail protein N-terminal domain-containing protein</fullName>
    </recommendedName>
</protein>
<accession>A0A2I5T8F1</accession>
<dbReference type="AlphaFoldDB" id="A0A2I5T8F1"/>
<feature type="region of interest" description="Disordered" evidence="1">
    <location>
        <begin position="187"/>
        <end position="215"/>
    </location>
</feature>
<evidence type="ECO:0000313" key="6">
    <source>
        <dbReference type="Proteomes" id="UP000233778"/>
    </source>
</evidence>
<dbReference type="EMBL" id="CP025085">
    <property type="protein sequence ID" value="AUH00850.1"/>
    <property type="molecule type" value="Genomic_DNA"/>
</dbReference>
<evidence type="ECO:0000313" key="4">
    <source>
        <dbReference type="EMBL" id="AUH05172.1"/>
    </source>
</evidence>
<name>A0A2I5T8F1_SERS3</name>
<organism evidence="4 5">
    <name type="scientific">Serratia sp. (strain ATCC 39006)</name>
    <name type="common">Prodigiosinella confusarubida</name>
    <dbReference type="NCBI Taxonomy" id="104623"/>
    <lineage>
        <taxon>Bacteria</taxon>
        <taxon>Pseudomonadati</taxon>
        <taxon>Pseudomonadota</taxon>
        <taxon>Gammaproteobacteria</taxon>
        <taxon>Enterobacterales</taxon>
        <taxon>Pectobacteriaceae</taxon>
        <taxon>Prodigiosinella</taxon>
    </lineage>
</organism>
<dbReference type="Pfam" id="PF21821">
    <property type="entry name" value="Dit_like"/>
    <property type="match status" value="1"/>
</dbReference>
<dbReference type="Proteomes" id="UP000017700">
    <property type="component" value="Chromosome"/>
</dbReference>
<feature type="domain" description="Dit-like phage tail protein N-terminal" evidence="2">
    <location>
        <begin position="19"/>
        <end position="178"/>
    </location>
</feature>
<dbReference type="KEGG" id="serq:CWC46_14150"/>
<dbReference type="STRING" id="104623.Ser39006_02644"/>
<dbReference type="RefSeq" id="WP_021015907.1">
    <property type="nucleotide sequence ID" value="NZ_CP025084.1"/>
</dbReference>
<keyword evidence="5" id="KW-1185">Reference proteome</keyword>
<feature type="compositionally biased region" description="Polar residues" evidence="1">
    <location>
        <begin position="187"/>
        <end position="205"/>
    </location>
</feature>
<evidence type="ECO:0000259" key="2">
    <source>
        <dbReference type="Pfam" id="PF21821"/>
    </source>
</evidence>
<reference evidence="4" key="4">
    <citation type="submission" date="2017-11" db="EMBL/GenBank/DDBJ databases">
        <title>Complete genome sequence of Serratia sp. ATCC 39006.</title>
        <authorList>
            <person name="Hampton H.G."/>
            <person name="Jackson S.A."/>
            <person name="Jauregui R."/>
            <person name="Poulter G.T.M."/>
            <person name="Salmond G.P.C."/>
            <person name="Fineran P.C."/>
        </authorList>
    </citation>
    <scope>NUCLEOTIDE SEQUENCE</scope>
    <source>
        <strain evidence="4">ATCC 39006</strain>
    </source>
</reference>
<dbReference type="OrthoDB" id="6990891at2"/>
<proteinExistence type="predicted"/>
<reference evidence="4 5" key="1">
    <citation type="journal article" date="2013" name="Genome Announc.">
        <title>Draft genome sequence of Serratia sp. strain ATCC 39006, a model bacterium for analysis of the biosynthesis and regulation of prodigiosin, a carbapenem, and gas vesicles.</title>
        <authorList>
            <person name="Fineran P.C."/>
            <person name="Iglesias Cans M.C."/>
            <person name="Ramsay J.P."/>
            <person name="Wilf N.M."/>
            <person name="Cossyleon D."/>
            <person name="McNeil M.B."/>
            <person name="Williamson N.R."/>
            <person name="Monson R.E."/>
            <person name="Becher S.A."/>
            <person name="Stanton J.A."/>
            <person name="Brugger K."/>
            <person name="Brown S.D."/>
            <person name="Salmond G.P."/>
        </authorList>
    </citation>
    <scope>NUCLEOTIDE SEQUENCE [LARGE SCALE GENOMIC DNA]</scope>
    <source>
        <strain evidence="4">ATCC 39006</strain>
        <strain evidence="5">ATCC 39006 / SC 11482</strain>
    </source>
</reference>
<evidence type="ECO:0000256" key="1">
    <source>
        <dbReference type="SAM" id="MobiDB-lite"/>
    </source>
</evidence>
<reference evidence="4" key="2">
    <citation type="submission" date="2013-09" db="EMBL/GenBank/DDBJ databases">
        <authorList>
            <person name="Wang G."/>
            <person name="Yang Y."/>
            <person name="Su Y."/>
        </authorList>
    </citation>
    <scope>NUCLEOTIDE SEQUENCE</scope>
    <source>
        <strain evidence="4">ATCC 39006</strain>
    </source>
</reference>
<evidence type="ECO:0000313" key="3">
    <source>
        <dbReference type="EMBL" id="AUH00850.1"/>
    </source>
</evidence>
<sequence length="215" mass="22308">MSIVGVFNKSRPEIGGIFFDAILEESSELRTDVSEYPLETGEKASDNAVTRPMTIVMTVAISDNPVKALMANAGQFSGIAGIGTGVAVGAASSLLGGGAAALAGLAASAGLSFVASGTKRSESALLDLRKLQVEKNILTVVGINSSYDNMIITNTRVQKNKQNEGGQEIVVEMRSLLIKNRNDDAATTINSRLPTGDSASTQGQANVHLGEVTPQ</sequence>
<dbReference type="KEGG" id="sera:Ser39006_014155"/>
<dbReference type="EMBL" id="CP025084">
    <property type="protein sequence ID" value="AUH05172.1"/>
    <property type="molecule type" value="Genomic_DNA"/>
</dbReference>